<keyword evidence="1" id="KW-1133">Transmembrane helix</keyword>
<dbReference type="STRING" id="744872.Spica_0672"/>
<dbReference type="EMBL" id="CP002868">
    <property type="protein sequence ID" value="AEJ18826.1"/>
    <property type="molecule type" value="Genomic_DNA"/>
</dbReference>
<sequence length="257" mass="29081">MQPVKTLRFLPIYRVGWFRDRGCPLVYMGGEVHYRRADHKSIRFQRLISRDLVIYKMLLLLSCLIFAGNSALLAQSVAIPTEPAPSATSVTTTNQDSSTSGILAELPKRYRAFSLGMGLEDLKKALAADDLFTFRGDRDVSLLPLSEQTLVETTGLSFIKRAFFQLKGGKVFIMAFTLNTDKIDHYSVFTTLVQKYGEPKELNPREAVWLSDTVRLSLERPLTVKYIDLQVFNTIVEASAVKESKEAVLRKEFLNDF</sequence>
<feature type="transmembrane region" description="Helical" evidence="1">
    <location>
        <begin position="53"/>
        <end position="74"/>
    </location>
</feature>
<dbReference type="AlphaFoldDB" id="F8EX83"/>
<gene>
    <name evidence="2" type="ordered locus">Spica_0672</name>
</gene>
<organism evidence="2 3">
    <name type="scientific">Gracilinema caldarium (strain ATCC 51460 / DSM 7334 / H1)</name>
    <name type="common">Treponema caldarium</name>
    <dbReference type="NCBI Taxonomy" id="744872"/>
    <lineage>
        <taxon>Bacteria</taxon>
        <taxon>Pseudomonadati</taxon>
        <taxon>Spirochaetota</taxon>
        <taxon>Spirochaetia</taxon>
        <taxon>Spirochaetales</taxon>
        <taxon>Breznakiellaceae</taxon>
        <taxon>Gracilinema</taxon>
    </lineage>
</organism>
<name>F8EX83_GRAC1</name>
<reference evidence="3" key="1">
    <citation type="journal article" date="2013" name="Stand. Genomic Sci.">
        <title>Genome sequence of the thermophilic fresh-water bacterium Spirochaeta caldaria type strain (H1(T)), reclassification of Spirochaeta caldaria, Spirochaeta stenostrepta, and Spirochaeta zuelzerae in the genus Treponema as Treponema caldaria comb. nov., Treponema stenostrepta comb. nov., and Treponema zuelzerae comb. nov., and emendation of the genus Treponema.</title>
        <authorList>
            <person name="Abt B."/>
            <person name="Goker M."/>
            <person name="Scheuner C."/>
            <person name="Han C."/>
            <person name="Lu M."/>
            <person name="Misra M."/>
            <person name="Lapidus A."/>
            <person name="Nolan M."/>
            <person name="Lucas S."/>
            <person name="Hammon N."/>
            <person name="Deshpande S."/>
            <person name="Cheng J.F."/>
            <person name="Tapia R."/>
            <person name="Goodwin L.A."/>
            <person name="Pitluck S."/>
            <person name="Liolios K."/>
            <person name="Pagani I."/>
            <person name="Ivanova N."/>
            <person name="Mavromatis K."/>
            <person name="Mikhailova N."/>
            <person name="Huntemann M."/>
            <person name="Pati A."/>
            <person name="Chen A."/>
            <person name="Palaniappan K."/>
            <person name="Land M."/>
            <person name="Hauser L."/>
            <person name="Jeffries C.D."/>
            <person name="Rohde M."/>
            <person name="Spring S."/>
            <person name="Gronow S."/>
            <person name="Detter J.C."/>
            <person name="Bristow J."/>
            <person name="Eisen J.A."/>
            <person name="Markowitz V."/>
            <person name="Hugenholtz P."/>
            <person name="Kyrpides N.C."/>
            <person name="Woyke T."/>
            <person name="Klenk H.P."/>
        </authorList>
    </citation>
    <scope>NUCLEOTIDE SEQUENCE</scope>
    <source>
        <strain evidence="3">ATCC 51460 / DSM 7334 / H1</strain>
    </source>
</reference>
<keyword evidence="1" id="KW-0472">Membrane</keyword>
<dbReference type="Proteomes" id="UP000000503">
    <property type="component" value="Chromosome"/>
</dbReference>
<keyword evidence="3" id="KW-1185">Reference proteome</keyword>
<dbReference type="eggNOG" id="ENOG5033HN8">
    <property type="taxonomic scope" value="Bacteria"/>
</dbReference>
<dbReference type="KEGG" id="scd:Spica_0672"/>
<keyword evidence="1" id="KW-0812">Transmembrane</keyword>
<proteinExistence type="predicted"/>
<dbReference type="HOGENOM" id="CLU_094598_0_0_12"/>
<evidence type="ECO:0000313" key="2">
    <source>
        <dbReference type="EMBL" id="AEJ18826.1"/>
    </source>
</evidence>
<evidence type="ECO:0000256" key="1">
    <source>
        <dbReference type="SAM" id="Phobius"/>
    </source>
</evidence>
<accession>F8EX83</accession>
<evidence type="ECO:0000313" key="3">
    <source>
        <dbReference type="Proteomes" id="UP000000503"/>
    </source>
</evidence>
<protein>
    <submittedName>
        <fullName evidence="2">Uncharacterized protein</fullName>
    </submittedName>
</protein>